<dbReference type="Pfam" id="PF00657">
    <property type="entry name" value="Lipase_GDSL"/>
    <property type="match status" value="1"/>
</dbReference>
<dbReference type="InterPro" id="IPR051532">
    <property type="entry name" value="Ester_Hydrolysis_Enzymes"/>
</dbReference>
<feature type="compositionally biased region" description="Polar residues" evidence="2">
    <location>
        <begin position="902"/>
        <end position="912"/>
    </location>
</feature>
<dbReference type="SUPFAM" id="SSF69318">
    <property type="entry name" value="Integrin alpha N-terminal domain"/>
    <property type="match status" value="2"/>
</dbReference>
<feature type="region of interest" description="Disordered" evidence="2">
    <location>
        <begin position="890"/>
        <end position="912"/>
    </location>
</feature>
<keyword evidence="4" id="KW-1185">Reference proteome</keyword>
<dbReference type="Gene3D" id="2.130.10.130">
    <property type="entry name" value="Integrin alpha, N-terminal"/>
    <property type="match status" value="1"/>
</dbReference>
<dbReference type="GO" id="GO:0004622">
    <property type="term" value="F:phosphatidylcholine lysophospholipase activity"/>
    <property type="evidence" value="ECO:0007669"/>
    <property type="project" value="TreeGrafter"/>
</dbReference>
<dbReference type="EMBL" id="WJXW01000008">
    <property type="protein sequence ID" value="KAF9734003.1"/>
    <property type="molecule type" value="Genomic_DNA"/>
</dbReference>
<evidence type="ECO:0000313" key="3">
    <source>
        <dbReference type="EMBL" id="KAF9734003.1"/>
    </source>
</evidence>
<dbReference type="CDD" id="cd01833">
    <property type="entry name" value="XynB_like"/>
    <property type="match status" value="1"/>
</dbReference>
<keyword evidence="1" id="KW-0732">Signal</keyword>
<evidence type="ECO:0000256" key="1">
    <source>
        <dbReference type="ARBA" id="ARBA00022729"/>
    </source>
</evidence>
<dbReference type="Proteomes" id="UP000756921">
    <property type="component" value="Unassembled WGS sequence"/>
</dbReference>
<comment type="caution">
    <text evidence="3">The sequence shown here is derived from an EMBL/GenBank/DDBJ whole genome shotgun (WGS) entry which is preliminary data.</text>
</comment>
<sequence length="912" mass="99789">MAYYTSICNLFYLLIQLYIVGDVIASPYSYQQVARHNVDDPEDFTQWNPKQLLPRAGQWLRIMPLGASITYGQRGDGKTTNDLSHNGYRKALRDQLRSRGYNVNMIGCVSSGQMRDKQHEGHPGFLISEVATKVSCAIEQKPNLVLINAGTNDAMRADQNGGASFAQGAQGRMKLIIDDIFKQVNDVTVVLSTLLPNGDAAANKHVGTINAGYRNLVSSYQSAGKKVQLADMNTGFIAASELPDGTHPNDTGYKKMAAVWDQAFVTANSRGWIKDPINTGKPDDVYDCDTSPASFSEATLTQQGSGADDGTYAHASQGMGIVTSDSLHENSNAATKGQWVKNYHFAHLINDGGDRGQETDELIRITDSIQPVADNGIPLFSFKNNNGGTFASSWTTFDPKMHCNNRGAHWGDVNNDGLDDLICIGPEGNMYVSINKGGNPPNFVYLDNVKNAEGTQEFVRIGDIDGDGRLDYCVIKGTGSLYCWRNGGTGDNPVWEPMAGGDAVFDSSSIGAVGSIRLVDINGDFRSDIISISSIGKSRIFINQRGTKEDGAGLKPHWIEASAAHGGGFADRTVDYYKFGRVYGSGRADYIAMKETNVKDNLGWKHTYDFEIYKNTGSGGRKVKGDGVYYCDMFGRGHDDYLWVYEAGNVNLYENTGKLPNWKGHGEIFNVGRDRKGIHFGDWNGDGLCDILVVDKKTGAVDLWQNTWNVRKTSPTFSYKGQAIAGSCNQGWGVSRYDLGVRFADVDGDGRVDYLCLDPRGTTSAILNTEKGFKNAGQIKYTIGKDRAEHRFADVNNDGKADFLAVDKVTGKVSVFTNQGQNKALQAFGTGDSSFTWAEQQGIWMDGVDRGANMFFARMSNDTKRIDFVRNLPATDIAYTYFNRPCKGGGDDNTSDLPLPTVPSTRRLNQIS</sequence>
<dbReference type="InterPro" id="IPR036514">
    <property type="entry name" value="SGNH_hydro_sf"/>
</dbReference>
<dbReference type="SUPFAM" id="SSF52266">
    <property type="entry name" value="SGNH hydrolase"/>
    <property type="match status" value="1"/>
</dbReference>
<evidence type="ECO:0000256" key="2">
    <source>
        <dbReference type="SAM" id="MobiDB-lite"/>
    </source>
</evidence>
<gene>
    <name evidence="3" type="ORF">PMIN01_08346</name>
</gene>
<protein>
    <recommendedName>
        <fullName evidence="5">SGNH hydrolase-type esterase domain-containing protein</fullName>
    </recommendedName>
</protein>
<name>A0A9P6KNV3_9PLEO</name>
<dbReference type="InterPro" id="IPR028994">
    <property type="entry name" value="Integrin_alpha_N"/>
</dbReference>
<organism evidence="3 4">
    <name type="scientific">Paraphaeosphaeria minitans</name>
    <dbReference type="NCBI Taxonomy" id="565426"/>
    <lineage>
        <taxon>Eukaryota</taxon>
        <taxon>Fungi</taxon>
        <taxon>Dikarya</taxon>
        <taxon>Ascomycota</taxon>
        <taxon>Pezizomycotina</taxon>
        <taxon>Dothideomycetes</taxon>
        <taxon>Pleosporomycetidae</taxon>
        <taxon>Pleosporales</taxon>
        <taxon>Massarineae</taxon>
        <taxon>Didymosphaeriaceae</taxon>
        <taxon>Paraphaeosphaeria</taxon>
    </lineage>
</organism>
<reference evidence="3" key="1">
    <citation type="journal article" date="2020" name="Mol. Plant Microbe Interact.">
        <title>Genome Sequence of the Biocontrol Agent Coniothyrium minitans strain Conio (IMI 134523).</title>
        <authorList>
            <person name="Patel D."/>
            <person name="Shittu T.A."/>
            <person name="Baroncelli R."/>
            <person name="Muthumeenakshi S."/>
            <person name="Osborne T.H."/>
            <person name="Janganan T.K."/>
            <person name="Sreenivasaprasad S."/>
        </authorList>
    </citation>
    <scope>NUCLEOTIDE SEQUENCE</scope>
    <source>
        <strain evidence="3">Conio</strain>
    </source>
</reference>
<accession>A0A9P6KNV3</accession>
<dbReference type="InterPro" id="IPR013517">
    <property type="entry name" value="FG-GAP"/>
</dbReference>
<dbReference type="OrthoDB" id="3915838at2759"/>
<proteinExistence type="predicted"/>
<dbReference type="AlphaFoldDB" id="A0A9P6KNV3"/>
<dbReference type="PANTHER" id="PTHR30383:SF31">
    <property type="entry name" value="SGNH HYDROLASE-TYPE ESTERASE DOMAIN-CONTAINING PROTEIN-RELATED"/>
    <property type="match status" value="1"/>
</dbReference>
<dbReference type="PANTHER" id="PTHR30383">
    <property type="entry name" value="THIOESTERASE 1/PROTEASE 1/LYSOPHOSPHOLIPASE L1"/>
    <property type="match status" value="1"/>
</dbReference>
<evidence type="ECO:0000313" key="4">
    <source>
        <dbReference type="Proteomes" id="UP000756921"/>
    </source>
</evidence>
<dbReference type="Pfam" id="PF13517">
    <property type="entry name" value="FG-GAP_3"/>
    <property type="match status" value="3"/>
</dbReference>
<evidence type="ECO:0008006" key="5">
    <source>
        <dbReference type="Google" id="ProtNLM"/>
    </source>
</evidence>
<dbReference type="InterPro" id="IPR001087">
    <property type="entry name" value="GDSL"/>
</dbReference>
<dbReference type="Gene3D" id="3.40.50.1110">
    <property type="entry name" value="SGNH hydrolase"/>
    <property type="match status" value="1"/>
</dbReference>